<dbReference type="AlphaFoldDB" id="A0A6J6ZCA0"/>
<dbReference type="InterPro" id="IPR006680">
    <property type="entry name" value="Amidohydro-rel"/>
</dbReference>
<dbReference type="GO" id="GO:0016787">
    <property type="term" value="F:hydrolase activity"/>
    <property type="evidence" value="ECO:0007669"/>
    <property type="project" value="InterPro"/>
</dbReference>
<protein>
    <submittedName>
        <fullName evidence="4">Unannotated protein</fullName>
    </submittedName>
</protein>
<name>A0A6J6ZCA0_9ZZZZ</name>
<feature type="domain" description="Amidohydrolase-related" evidence="2">
    <location>
        <begin position="137"/>
        <end position="406"/>
    </location>
</feature>
<evidence type="ECO:0000313" key="5">
    <source>
        <dbReference type="EMBL" id="CAB4898341.1"/>
    </source>
</evidence>
<evidence type="ECO:0000259" key="2">
    <source>
        <dbReference type="Pfam" id="PF04909"/>
    </source>
</evidence>
<organism evidence="4">
    <name type="scientific">freshwater metagenome</name>
    <dbReference type="NCBI Taxonomy" id="449393"/>
    <lineage>
        <taxon>unclassified sequences</taxon>
        <taxon>metagenomes</taxon>
        <taxon>ecological metagenomes</taxon>
    </lineage>
</organism>
<dbReference type="SUPFAM" id="SSF51556">
    <property type="entry name" value="Metallo-dependent hydrolases"/>
    <property type="match status" value="1"/>
</dbReference>
<dbReference type="EMBL" id="CAFBOS010000087">
    <property type="protein sequence ID" value="CAB4999302.1"/>
    <property type="molecule type" value="Genomic_DNA"/>
</dbReference>
<proteinExistence type="predicted"/>
<gene>
    <name evidence="3" type="ORF">UFOPK2754_02031</name>
    <name evidence="4" type="ORF">UFOPK3139_00415</name>
    <name evidence="5" type="ORF">UFOPK3543_00712</name>
    <name evidence="6" type="ORF">UFOPK3967_01524</name>
</gene>
<keyword evidence="1" id="KW-0456">Lyase</keyword>
<dbReference type="EMBL" id="CAEZYR010000079">
    <property type="protein sequence ID" value="CAB4754899.1"/>
    <property type="molecule type" value="Genomic_DNA"/>
</dbReference>
<dbReference type="EMBL" id="CAFABA010000010">
    <property type="protein sequence ID" value="CAB4816758.1"/>
    <property type="molecule type" value="Genomic_DNA"/>
</dbReference>
<dbReference type="PANTHER" id="PTHR21240">
    <property type="entry name" value="2-AMINO-3-CARBOXYLMUCONATE-6-SEMIALDEHYDE DECARBOXYLASE"/>
    <property type="match status" value="1"/>
</dbReference>
<dbReference type="InterPro" id="IPR032466">
    <property type="entry name" value="Metal_Hydrolase"/>
</dbReference>
<evidence type="ECO:0000313" key="3">
    <source>
        <dbReference type="EMBL" id="CAB4754899.1"/>
    </source>
</evidence>
<sequence length="419" mass="47480">MELQFDDLESKKGFFVTKKPDKPTFLPEPERRRRRFTLISVDDHLVEPPNMFTGRVPGRFAELAPRVELDEKGMEYWLYDGKRQYKVGLNAVVGRPIEERSFEPARFDEMRLGAYDIAARVHDMDLNGVYASLNFPSSLAGFAGQRYQLGISDPGLALAVVQAANDWHAEEWAGRFPDRIIPLQLPWLLDPEVGAAEIRRNAARGFRAVTFPELPERLGLPSLHTGYWDPFMAACEETETVICLHVGSSSSAPMTSSDAPSDTIGVLFFGWAMFAGVDWLYSKIPVRFPKIRICLSEGGMGWVAGLLDRLDHVSRYQQVYGTWEGIELTPRETMQRNFWFCAIDDPTGLQQRHQVGVEHVLLESDYPHQDGTWPDTQELLHDQIGSFPADDIRKLTWENASKLFSFPVPAAVQNDPEAY</sequence>
<dbReference type="Gene3D" id="3.20.20.140">
    <property type="entry name" value="Metal-dependent hydrolases"/>
    <property type="match status" value="1"/>
</dbReference>
<evidence type="ECO:0000313" key="4">
    <source>
        <dbReference type="EMBL" id="CAB4816758.1"/>
    </source>
</evidence>
<dbReference type="GO" id="GO:0016831">
    <property type="term" value="F:carboxy-lyase activity"/>
    <property type="evidence" value="ECO:0007669"/>
    <property type="project" value="InterPro"/>
</dbReference>
<dbReference type="InterPro" id="IPR032465">
    <property type="entry name" value="ACMSD"/>
</dbReference>
<dbReference type="PANTHER" id="PTHR21240:SF28">
    <property type="entry name" value="ISO-OROTATE DECARBOXYLASE (EUROFUNG)"/>
    <property type="match status" value="1"/>
</dbReference>
<evidence type="ECO:0000313" key="6">
    <source>
        <dbReference type="EMBL" id="CAB4999302.1"/>
    </source>
</evidence>
<dbReference type="EMBL" id="CAFBMH010000017">
    <property type="protein sequence ID" value="CAB4898341.1"/>
    <property type="molecule type" value="Genomic_DNA"/>
</dbReference>
<dbReference type="Pfam" id="PF04909">
    <property type="entry name" value="Amidohydro_2"/>
    <property type="match status" value="1"/>
</dbReference>
<evidence type="ECO:0000256" key="1">
    <source>
        <dbReference type="ARBA" id="ARBA00023239"/>
    </source>
</evidence>
<dbReference type="GO" id="GO:0019748">
    <property type="term" value="P:secondary metabolic process"/>
    <property type="evidence" value="ECO:0007669"/>
    <property type="project" value="TreeGrafter"/>
</dbReference>
<dbReference type="GO" id="GO:0005737">
    <property type="term" value="C:cytoplasm"/>
    <property type="evidence" value="ECO:0007669"/>
    <property type="project" value="TreeGrafter"/>
</dbReference>
<accession>A0A6J6ZCA0</accession>
<reference evidence="4" key="1">
    <citation type="submission" date="2020-05" db="EMBL/GenBank/DDBJ databases">
        <authorList>
            <person name="Chiriac C."/>
            <person name="Salcher M."/>
            <person name="Ghai R."/>
            <person name="Kavagutti S V."/>
        </authorList>
    </citation>
    <scope>NUCLEOTIDE SEQUENCE</scope>
</reference>